<proteinExistence type="predicted"/>
<keyword evidence="1" id="KW-0732">Signal</keyword>
<organism evidence="2">
    <name type="scientific">Graphocephala atropunctata</name>
    <dbReference type="NCBI Taxonomy" id="36148"/>
    <lineage>
        <taxon>Eukaryota</taxon>
        <taxon>Metazoa</taxon>
        <taxon>Ecdysozoa</taxon>
        <taxon>Arthropoda</taxon>
        <taxon>Hexapoda</taxon>
        <taxon>Insecta</taxon>
        <taxon>Pterygota</taxon>
        <taxon>Neoptera</taxon>
        <taxon>Paraneoptera</taxon>
        <taxon>Hemiptera</taxon>
        <taxon>Auchenorrhyncha</taxon>
        <taxon>Membracoidea</taxon>
        <taxon>Cicadellidae</taxon>
        <taxon>Cicadellinae</taxon>
        <taxon>Cicadellini</taxon>
        <taxon>Graphocephala</taxon>
    </lineage>
</organism>
<accession>A0A1B6KHI9</accession>
<feature type="chain" id="PRO_5008586576" description="Kazal-like domain-containing protein" evidence="1">
    <location>
        <begin position="32"/>
        <end position="105"/>
    </location>
</feature>
<dbReference type="AlphaFoldDB" id="A0A1B6KHI9"/>
<name>A0A1B6KHI9_9HEMI</name>
<evidence type="ECO:0000256" key="1">
    <source>
        <dbReference type="SAM" id="SignalP"/>
    </source>
</evidence>
<evidence type="ECO:0000313" key="2">
    <source>
        <dbReference type="EMBL" id="JAT10911.1"/>
    </source>
</evidence>
<feature type="non-terminal residue" evidence="2">
    <location>
        <position position="1"/>
    </location>
</feature>
<sequence length="105" mass="11637">ALAVMCIYTGINMKCILFLVISLNAVTLLMAEPHWLEVHRACSTICPPSHSQVCGFDPELGYVLADSLCVLLQHNLCNKTDYRMIQADTCGYILELVPNQLIPIS</sequence>
<dbReference type="EMBL" id="GEBQ01029066">
    <property type="protein sequence ID" value="JAT10911.1"/>
    <property type="molecule type" value="Transcribed_RNA"/>
</dbReference>
<gene>
    <name evidence="2" type="ORF">g.9577</name>
</gene>
<reference evidence="2" key="1">
    <citation type="submission" date="2015-11" db="EMBL/GenBank/DDBJ databases">
        <title>De novo transcriptome assembly of four potential Pierce s Disease insect vectors from Arizona vineyards.</title>
        <authorList>
            <person name="Tassone E.E."/>
        </authorList>
    </citation>
    <scope>NUCLEOTIDE SEQUENCE</scope>
</reference>
<feature type="signal peptide" evidence="1">
    <location>
        <begin position="1"/>
        <end position="31"/>
    </location>
</feature>
<protein>
    <recommendedName>
        <fullName evidence="3">Kazal-like domain-containing protein</fullName>
    </recommendedName>
</protein>
<evidence type="ECO:0008006" key="3">
    <source>
        <dbReference type="Google" id="ProtNLM"/>
    </source>
</evidence>